<sequence length="354" mass="40722">MGLVRYIRAVLLSSLLAIIAISHRYSKNASLGEKFTYLVPSTLYNEMLTQPAPAVMLVASYKGGSTFCGELFNQNPNICYFFEPLYDTSDKPTWNSSIKATSTLKELYNCMFVDHYLNMIHNFPLAKSRSNCFKNICKTGLCCRKTNRSELVQGCGKYNYKAIKVLRLQSLEVLKPLVLEEKIDLKIIHLIRDPRGIACSRTCKGFWDVQRREIIEIQGDLLKEIANECKNMHNMVSYAKSLPAWLDRHYKIVRFEDLAIDPIGVAEEIYRFIGIDLPVEVTSWIQAKTKHEEYGEGRLNRSRNSTATADSWRHVLTFSEVNLIQNVCTDIINDMHYKMLSSENQLQDIHNHVF</sequence>
<accession>A0ABM0M9U8</accession>
<evidence type="ECO:0000313" key="4">
    <source>
        <dbReference type="RefSeq" id="XP_006816789.1"/>
    </source>
</evidence>
<dbReference type="PANTHER" id="PTHR10704:SF44">
    <property type="entry name" value="LD35051P-RELATED"/>
    <property type="match status" value="1"/>
</dbReference>
<dbReference type="InterPro" id="IPR000863">
    <property type="entry name" value="Sulfotransferase_dom"/>
</dbReference>
<gene>
    <name evidence="4" type="primary">LOC100370508</name>
</gene>
<dbReference type="GeneID" id="100370508"/>
<feature type="signal peptide" evidence="1">
    <location>
        <begin position="1"/>
        <end position="22"/>
    </location>
</feature>
<name>A0ABM0M9U8_SACKO</name>
<protein>
    <submittedName>
        <fullName evidence="4">Carbohydrate sulfotransferase 1-like</fullName>
    </submittedName>
</protein>
<dbReference type="PANTHER" id="PTHR10704">
    <property type="entry name" value="CARBOHYDRATE SULFOTRANSFERASE"/>
    <property type="match status" value="1"/>
</dbReference>
<evidence type="ECO:0000313" key="3">
    <source>
        <dbReference type="Proteomes" id="UP000694865"/>
    </source>
</evidence>
<keyword evidence="1" id="KW-0732">Signal</keyword>
<keyword evidence="3" id="KW-1185">Reference proteome</keyword>
<feature type="chain" id="PRO_5046219609" evidence="1">
    <location>
        <begin position="23"/>
        <end position="354"/>
    </location>
</feature>
<dbReference type="Pfam" id="PF00685">
    <property type="entry name" value="Sulfotransfer_1"/>
    <property type="match status" value="1"/>
</dbReference>
<feature type="domain" description="Sulfotransferase" evidence="2">
    <location>
        <begin position="54"/>
        <end position="330"/>
    </location>
</feature>
<dbReference type="InterPro" id="IPR051135">
    <property type="entry name" value="Gal/GlcNAc/GalNAc_ST"/>
</dbReference>
<evidence type="ECO:0000256" key="1">
    <source>
        <dbReference type="SAM" id="SignalP"/>
    </source>
</evidence>
<organism evidence="3 4">
    <name type="scientific">Saccoglossus kowalevskii</name>
    <name type="common">Acorn worm</name>
    <dbReference type="NCBI Taxonomy" id="10224"/>
    <lineage>
        <taxon>Eukaryota</taxon>
        <taxon>Metazoa</taxon>
        <taxon>Hemichordata</taxon>
        <taxon>Enteropneusta</taxon>
        <taxon>Harrimaniidae</taxon>
        <taxon>Saccoglossus</taxon>
    </lineage>
</organism>
<dbReference type="SUPFAM" id="SSF52540">
    <property type="entry name" value="P-loop containing nucleoside triphosphate hydrolases"/>
    <property type="match status" value="1"/>
</dbReference>
<dbReference type="InterPro" id="IPR027417">
    <property type="entry name" value="P-loop_NTPase"/>
</dbReference>
<dbReference type="RefSeq" id="XP_006816789.1">
    <property type="nucleotide sequence ID" value="XM_006816726.1"/>
</dbReference>
<dbReference type="Gene3D" id="3.40.50.300">
    <property type="entry name" value="P-loop containing nucleotide triphosphate hydrolases"/>
    <property type="match status" value="1"/>
</dbReference>
<evidence type="ECO:0000259" key="2">
    <source>
        <dbReference type="Pfam" id="PF00685"/>
    </source>
</evidence>
<proteinExistence type="predicted"/>
<dbReference type="Proteomes" id="UP000694865">
    <property type="component" value="Unplaced"/>
</dbReference>
<reference evidence="4" key="1">
    <citation type="submission" date="2025-08" db="UniProtKB">
        <authorList>
            <consortium name="RefSeq"/>
        </authorList>
    </citation>
    <scope>IDENTIFICATION</scope>
    <source>
        <tissue evidence="4">Testes</tissue>
    </source>
</reference>